<dbReference type="PANTHER" id="PTHR12124">
    <property type="entry name" value="POLYMYOSITIS/SCLERODERMA AUTOANTIGEN-RELATED"/>
    <property type="match status" value="1"/>
</dbReference>
<gene>
    <name evidence="1" type="ORF">F3Y22_tig00000738pilonHSYRG00006</name>
</gene>
<dbReference type="PANTHER" id="PTHR12124:SF68">
    <property type="entry name" value="PROTEIN RRP6-LIKE 3"/>
    <property type="match status" value="1"/>
</dbReference>
<dbReference type="GO" id="GO:0071037">
    <property type="term" value="P:nuclear polyadenylation-dependent snRNA catabolic process"/>
    <property type="evidence" value="ECO:0007669"/>
    <property type="project" value="TreeGrafter"/>
</dbReference>
<dbReference type="GO" id="GO:0071040">
    <property type="term" value="P:nuclear polyadenylation-dependent antisense transcript catabolic process"/>
    <property type="evidence" value="ECO:0007669"/>
    <property type="project" value="TreeGrafter"/>
</dbReference>
<sequence>MLLFEPKGRPEDEVNDFYIQNKQNICVGCGEGNHYLRYRVIPACYRIHFPEHLKSHRSHDIVLLCVDCHEVAHAAAEKYKRQIAGEFGIPLYVRKVVDSNQALMISGSSESTNFEDSGVSPLQLLTAAKALLCHGPEMPPSRRDELTQIVMRYYGGREISNEDLERALVVGMSPHEQRRLAKKKGLSLKQSRTIPPVKKQEINDVTRILSITSDPSKVSSPYTSDFTADVSHSKEVDTLKETSGTKDDMDFCMVTDTDHTVNPSTCSDSRVTTACHDMNSRSSRISETEVVCGVNIDNFKSSTPNEIANSSCARYEGNTSVKHNKKFSLLGHGPHGKQVVDHILNEFGEEGIRQFCQRWRQVFVEAVHPRFLPGGWDVMHSGRREFGEFSVYNPAKKGADGS</sequence>
<evidence type="ECO:0000313" key="1">
    <source>
        <dbReference type="EMBL" id="KAE8734584.1"/>
    </source>
</evidence>
<evidence type="ECO:0008006" key="3">
    <source>
        <dbReference type="Google" id="ProtNLM"/>
    </source>
</evidence>
<dbReference type="GO" id="GO:0000176">
    <property type="term" value="C:nuclear exosome (RNase complex)"/>
    <property type="evidence" value="ECO:0007669"/>
    <property type="project" value="TreeGrafter"/>
</dbReference>
<accession>A0A6A3D1S7</accession>
<dbReference type="GO" id="GO:0071038">
    <property type="term" value="P:TRAMP-dependent tRNA surveillance pathway"/>
    <property type="evidence" value="ECO:0007669"/>
    <property type="project" value="TreeGrafter"/>
</dbReference>
<comment type="caution">
    <text evidence="1">The sequence shown here is derived from an EMBL/GenBank/DDBJ whole genome shotgun (WGS) entry which is preliminary data.</text>
</comment>
<organism evidence="1 2">
    <name type="scientific">Hibiscus syriacus</name>
    <name type="common">Rose of Sharon</name>
    <dbReference type="NCBI Taxonomy" id="106335"/>
    <lineage>
        <taxon>Eukaryota</taxon>
        <taxon>Viridiplantae</taxon>
        <taxon>Streptophyta</taxon>
        <taxon>Embryophyta</taxon>
        <taxon>Tracheophyta</taxon>
        <taxon>Spermatophyta</taxon>
        <taxon>Magnoliopsida</taxon>
        <taxon>eudicotyledons</taxon>
        <taxon>Gunneridae</taxon>
        <taxon>Pentapetalae</taxon>
        <taxon>rosids</taxon>
        <taxon>malvids</taxon>
        <taxon>Malvales</taxon>
        <taxon>Malvaceae</taxon>
        <taxon>Malvoideae</taxon>
        <taxon>Hibiscus</taxon>
    </lineage>
</organism>
<dbReference type="Proteomes" id="UP000436088">
    <property type="component" value="Unassembled WGS sequence"/>
</dbReference>
<keyword evidence="2" id="KW-1185">Reference proteome</keyword>
<dbReference type="AlphaFoldDB" id="A0A6A3D1S7"/>
<evidence type="ECO:0000313" key="2">
    <source>
        <dbReference type="Proteomes" id="UP000436088"/>
    </source>
</evidence>
<dbReference type="GO" id="GO:0005730">
    <property type="term" value="C:nucleolus"/>
    <property type="evidence" value="ECO:0007669"/>
    <property type="project" value="TreeGrafter"/>
</dbReference>
<dbReference type="GO" id="GO:0071039">
    <property type="term" value="P:nuclear polyadenylation-dependent CUT catabolic process"/>
    <property type="evidence" value="ECO:0007669"/>
    <property type="project" value="TreeGrafter"/>
</dbReference>
<proteinExistence type="predicted"/>
<dbReference type="GO" id="GO:0000175">
    <property type="term" value="F:3'-5'-RNA exonuclease activity"/>
    <property type="evidence" value="ECO:0007669"/>
    <property type="project" value="InterPro"/>
</dbReference>
<dbReference type="GO" id="GO:0003727">
    <property type="term" value="F:single-stranded RNA binding"/>
    <property type="evidence" value="ECO:0007669"/>
    <property type="project" value="TreeGrafter"/>
</dbReference>
<name>A0A6A3D1S7_HIBSY</name>
<dbReference type="GO" id="GO:0071036">
    <property type="term" value="P:nuclear polyadenylation-dependent snoRNA catabolic process"/>
    <property type="evidence" value="ECO:0007669"/>
    <property type="project" value="TreeGrafter"/>
</dbReference>
<dbReference type="GO" id="GO:0071035">
    <property type="term" value="P:nuclear polyadenylation-dependent rRNA catabolic process"/>
    <property type="evidence" value="ECO:0007669"/>
    <property type="project" value="TreeGrafter"/>
</dbReference>
<protein>
    <recommendedName>
        <fullName evidence="3">Protein RRP6-like 3</fullName>
    </recommendedName>
</protein>
<dbReference type="GO" id="GO:0071051">
    <property type="term" value="P:poly(A)-dependent snoRNA 3'-end processing"/>
    <property type="evidence" value="ECO:0007669"/>
    <property type="project" value="TreeGrafter"/>
</dbReference>
<dbReference type="InterPro" id="IPR045092">
    <property type="entry name" value="Rrp6-like"/>
</dbReference>
<dbReference type="GO" id="GO:0000467">
    <property type="term" value="P:exonucleolytic trimming to generate mature 3'-end of 5.8S rRNA from tricistronic rRNA transcript (SSU-rRNA, 5.8S rRNA, LSU-rRNA)"/>
    <property type="evidence" value="ECO:0007669"/>
    <property type="project" value="InterPro"/>
</dbReference>
<dbReference type="GO" id="GO:0071044">
    <property type="term" value="P:histone mRNA catabolic process"/>
    <property type="evidence" value="ECO:0007669"/>
    <property type="project" value="TreeGrafter"/>
</dbReference>
<dbReference type="EMBL" id="VEPZ02000065">
    <property type="protein sequence ID" value="KAE8734584.1"/>
    <property type="molecule type" value="Genomic_DNA"/>
</dbReference>
<reference evidence="1" key="1">
    <citation type="submission" date="2019-09" db="EMBL/GenBank/DDBJ databases">
        <title>Draft genome information of white flower Hibiscus syriacus.</title>
        <authorList>
            <person name="Kim Y.-M."/>
        </authorList>
    </citation>
    <scope>NUCLEOTIDE SEQUENCE [LARGE SCALE GENOMIC DNA]</scope>
    <source>
        <strain evidence="1">YM2019G1</strain>
    </source>
</reference>